<evidence type="ECO:0000313" key="6">
    <source>
        <dbReference type="Proteomes" id="UP001596442"/>
    </source>
</evidence>
<evidence type="ECO:0000256" key="2">
    <source>
        <dbReference type="ARBA" id="ARBA00023125"/>
    </source>
</evidence>
<dbReference type="InterPro" id="IPR006118">
    <property type="entry name" value="Recombinase_CS"/>
</dbReference>
<dbReference type="Pfam" id="PF00239">
    <property type="entry name" value="Resolvase"/>
    <property type="match status" value="1"/>
</dbReference>
<dbReference type="EMBL" id="JBHSWW010000095">
    <property type="protein sequence ID" value="MFC6753424.1"/>
    <property type="molecule type" value="Genomic_DNA"/>
</dbReference>
<dbReference type="Gene3D" id="3.40.50.1390">
    <property type="entry name" value="Resolvase, N-terminal catalytic domain"/>
    <property type="match status" value="1"/>
</dbReference>
<dbReference type="AlphaFoldDB" id="A0ABD5SDE2"/>
<dbReference type="InterPro" id="IPR036388">
    <property type="entry name" value="WH-like_DNA-bd_sf"/>
</dbReference>
<dbReference type="GO" id="GO:0006310">
    <property type="term" value="P:DNA recombination"/>
    <property type="evidence" value="ECO:0007669"/>
    <property type="project" value="UniProtKB-KW"/>
</dbReference>
<dbReference type="GO" id="GO:0015074">
    <property type="term" value="P:DNA integration"/>
    <property type="evidence" value="ECO:0007669"/>
    <property type="project" value="UniProtKB-KW"/>
</dbReference>
<evidence type="ECO:0000313" key="5">
    <source>
        <dbReference type="EMBL" id="MFC6753424.1"/>
    </source>
</evidence>
<keyword evidence="2" id="KW-0238">DNA-binding</keyword>
<dbReference type="RefSeq" id="WP_379781017.1">
    <property type="nucleotide sequence ID" value="NZ_JBHSWW010000095.1"/>
</dbReference>
<organism evidence="5 6">
    <name type="scientific">Halorubrum tibetense</name>
    <dbReference type="NCBI Taxonomy" id="175631"/>
    <lineage>
        <taxon>Archaea</taxon>
        <taxon>Methanobacteriati</taxon>
        <taxon>Methanobacteriota</taxon>
        <taxon>Stenosarchaea group</taxon>
        <taxon>Halobacteria</taxon>
        <taxon>Halobacteriales</taxon>
        <taxon>Haloferacaceae</taxon>
        <taxon>Halorubrum</taxon>
    </lineage>
</organism>
<dbReference type="PROSITE" id="PS00397">
    <property type="entry name" value="RECOMBINASES_1"/>
    <property type="match status" value="1"/>
</dbReference>
<protein>
    <submittedName>
        <fullName evidence="5">Recombinase family protein</fullName>
    </submittedName>
</protein>
<name>A0ABD5SDE2_9EURY</name>
<evidence type="ECO:0000256" key="1">
    <source>
        <dbReference type="ARBA" id="ARBA00022908"/>
    </source>
</evidence>
<proteinExistence type="predicted"/>
<accession>A0ABD5SDE2</accession>
<sequence>MTHVALYARVSTDRQDHERQIRELEEFVGKEYPDASVERFADIISGTDDEGGAEYHRLREAIANGEVDVVVVHELSRLSRLGGGEIHNFLQHALEHDTSVRDLEVGLELDVDDSMVDQAVTQMIAGLMGDLARIEQTQKVRRIQSGIDAAREAGKWTGRPPTGFEVVDGHLRVDPEEYLRVRAGMERVASGESLADVADDVGVAASTLRELYNDRAELYLRGEADDDRVDTALEDVRPLSEPAAEPDEDLNERLKRLEQKVENLD</sequence>
<dbReference type="PANTHER" id="PTHR30461">
    <property type="entry name" value="DNA-INVERTASE FROM LAMBDOID PROPHAGE"/>
    <property type="match status" value="1"/>
</dbReference>
<reference evidence="5 6" key="1">
    <citation type="journal article" date="2019" name="Int. J. Syst. Evol. Microbiol.">
        <title>The Global Catalogue of Microorganisms (GCM) 10K type strain sequencing project: providing services to taxonomists for standard genome sequencing and annotation.</title>
        <authorList>
            <consortium name="The Broad Institute Genomics Platform"/>
            <consortium name="The Broad Institute Genome Sequencing Center for Infectious Disease"/>
            <person name="Wu L."/>
            <person name="Ma J."/>
        </authorList>
    </citation>
    <scope>NUCLEOTIDE SEQUENCE [LARGE SCALE GENOMIC DNA]</scope>
    <source>
        <strain evidence="5 6">CGMCC 1.3239</strain>
    </source>
</reference>
<keyword evidence="3" id="KW-0233">DNA recombination</keyword>
<comment type="caution">
    <text evidence="5">The sequence shown here is derived from an EMBL/GenBank/DDBJ whole genome shotgun (WGS) entry which is preliminary data.</text>
</comment>
<dbReference type="PROSITE" id="PS51736">
    <property type="entry name" value="RECOMBINASES_3"/>
    <property type="match status" value="1"/>
</dbReference>
<dbReference type="InterPro" id="IPR036162">
    <property type="entry name" value="Resolvase-like_N_sf"/>
</dbReference>
<keyword evidence="1" id="KW-0229">DNA integration</keyword>
<dbReference type="Proteomes" id="UP001596442">
    <property type="component" value="Unassembled WGS sequence"/>
</dbReference>
<gene>
    <name evidence="5" type="ORF">ACFQEU_08095</name>
</gene>
<dbReference type="PANTHER" id="PTHR30461:SF2">
    <property type="entry name" value="SERINE RECOMBINASE PINE-RELATED"/>
    <property type="match status" value="1"/>
</dbReference>
<feature type="domain" description="Resolvase/invertase-type recombinase catalytic" evidence="4">
    <location>
        <begin position="3"/>
        <end position="154"/>
    </location>
</feature>
<keyword evidence="6" id="KW-1185">Reference proteome</keyword>
<dbReference type="InterPro" id="IPR006119">
    <property type="entry name" value="Resolv_N"/>
</dbReference>
<dbReference type="SUPFAM" id="SSF53041">
    <property type="entry name" value="Resolvase-like"/>
    <property type="match status" value="1"/>
</dbReference>
<evidence type="ECO:0000259" key="4">
    <source>
        <dbReference type="PROSITE" id="PS51736"/>
    </source>
</evidence>
<dbReference type="SMART" id="SM00857">
    <property type="entry name" value="Resolvase"/>
    <property type="match status" value="1"/>
</dbReference>
<dbReference type="CDD" id="cd00338">
    <property type="entry name" value="Ser_Recombinase"/>
    <property type="match status" value="1"/>
</dbReference>
<dbReference type="GO" id="GO:0003677">
    <property type="term" value="F:DNA binding"/>
    <property type="evidence" value="ECO:0007669"/>
    <property type="project" value="UniProtKB-KW"/>
</dbReference>
<evidence type="ECO:0000256" key="3">
    <source>
        <dbReference type="ARBA" id="ARBA00023172"/>
    </source>
</evidence>
<dbReference type="Gene3D" id="1.10.10.10">
    <property type="entry name" value="Winged helix-like DNA-binding domain superfamily/Winged helix DNA-binding domain"/>
    <property type="match status" value="1"/>
</dbReference>
<dbReference type="InterPro" id="IPR050639">
    <property type="entry name" value="SSR_resolvase"/>
</dbReference>